<reference evidence="2" key="1">
    <citation type="submission" date="2020-06" db="EMBL/GenBank/DDBJ databases">
        <title>WGS assembly of Ceratodon purpureus strain R40.</title>
        <authorList>
            <person name="Carey S.B."/>
            <person name="Jenkins J."/>
            <person name="Shu S."/>
            <person name="Lovell J.T."/>
            <person name="Sreedasyam A."/>
            <person name="Maumus F."/>
            <person name="Tiley G.P."/>
            <person name="Fernandez-Pozo N."/>
            <person name="Barry K."/>
            <person name="Chen C."/>
            <person name="Wang M."/>
            <person name="Lipzen A."/>
            <person name="Daum C."/>
            <person name="Saski C.A."/>
            <person name="Payton A.C."/>
            <person name="Mcbreen J.C."/>
            <person name="Conrad R.E."/>
            <person name="Kollar L.M."/>
            <person name="Olsson S."/>
            <person name="Huttunen S."/>
            <person name="Landis J.B."/>
            <person name="Wickett N.J."/>
            <person name="Johnson M.G."/>
            <person name="Rensing S.A."/>
            <person name="Grimwood J."/>
            <person name="Schmutz J."/>
            <person name="Mcdaniel S.F."/>
        </authorList>
    </citation>
    <scope>NUCLEOTIDE SEQUENCE</scope>
    <source>
        <strain evidence="2">R40</strain>
    </source>
</reference>
<evidence type="ECO:0000313" key="2">
    <source>
        <dbReference type="EMBL" id="KAG0580859.1"/>
    </source>
</evidence>
<dbReference type="AlphaFoldDB" id="A0A8T0ID78"/>
<feature type="compositionally biased region" description="Basic and acidic residues" evidence="1">
    <location>
        <begin position="52"/>
        <end position="61"/>
    </location>
</feature>
<evidence type="ECO:0000256" key="1">
    <source>
        <dbReference type="SAM" id="MobiDB-lite"/>
    </source>
</evidence>
<gene>
    <name evidence="2" type="ORF">KC19_4G205800</name>
</gene>
<comment type="caution">
    <text evidence="2">The sequence shown here is derived from an EMBL/GenBank/DDBJ whole genome shotgun (WGS) entry which is preliminary data.</text>
</comment>
<organism evidence="2 3">
    <name type="scientific">Ceratodon purpureus</name>
    <name type="common">Fire moss</name>
    <name type="synonym">Dicranum purpureum</name>
    <dbReference type="NCBI Taxonomy" id="3225"/>
    <lineage>
        <taxon>Eukaryota</taxon>
        <taxon>Viridiplantae</taxon>
        <taxon>Streptophyta</taxon>
        <taxon>Embryophyta</taxon>
        <taxon>Bryophyta</taxon>
        <taxon>Bryophytina</taxon>
        <taxon>Bryopsida</taxon>
        <taxon>Dicranidae</taxon>
        <taxon>Pseudoditrichales</taxon>
        <taxon>Ditrichaceae</taxon>
        <taxon>Ceratodon</taxon>
    </lineage>
</organism>
<accession>A0A8T0ID78</accession>
<keyword evidence="3" id="KW-1185">Reference proteome</keyword>
<proteinExistence type="predicted"/>
<feature type="region of interest" description="Disordered" evidence="1">
    <location>
        <begin position="52"/>
        <end position="81"/>
    </location>
</feature>
<protein>
    <submittedName>
        <fullName evidence="2">Uncharacterized protein</fullName>
    </submittedName>
</protein>
<dbReference type="EMBL" id="CM026424">
    <property type="protein sequence ID" value="KAG0580859.1"/>
    <property type="molecule type" value="Genomic_DNA"/>
</dbReference>
<name>A0A8T0ID78_CERPU</name>
<evidence type="ECO:0000313" key="3">
    <source>
        <dbReference type="Proteomes" id="UP000822688"/>
    </source>
</evidence>
<dbReference type="Proteomes" id="UP000822688">
    <property type="component" value="Chromosome 4"/>
</dbReference>
<sequence>MHHGRLPLPSLPLLSQFLVTSYRLPTPDYLPKWRFFCRIFHSTIHLYAFPSHEETQSDKRATLKPPTVSQPDENSQHARFG</sequence>